<feature type="transmembrane region" description="Helical" evidence="2">
    <location>
        <begin position="158"/>
        <end position="176"/>
    </location>
</feature>
<gene>
    <name evidence="3" type="ORF">ACFOUW_16670</name>
</gene>
<dbReference type="Proteomes" id="UP001595699">
    <property type="component" value="Unassembled WGS sequence"/>
</dbReference>
<feature type="transmembrane region" description="Helical" evidence="2">
    <location>
        <begin position="67"/>
        <end position="91"/>
    </location>
</feature>
<dbReference type="Gene3D" id="3.40.50.12580">
    <property type="match status" value="1"/>
</dbReference>
<name>A0ABV7YCX2_9ACTN</name>
<comment type="caution">
    <text evidence="3">The sequence shown here is derived from an EMBL/GenBank/DDBJ whole genome shotgun (WGS) entry which is preliminary data.</text>
</comment>
<keyword evidence="2" id="KW-0812">Transmembrane</keyword>
<organism evidence="3 4">
    <name type="scientific">Tenggerimyces flavus</name>
    <dbReference type="NCBI Taxonomy" id="1708749"/>
    <lineage>
        <taxon>Bacteria</taxon>
        <taxon>Bacillati</taxon>
        <taxon>Actinomycetota</taxon>
        <taxon>Actinomycetes</taxon>
        <taxon>Propionibacteriales</taxon>
        <taxon>Nocardioidaceae</taxon>
        <taxon>Tenggerimyces</taxon>
    </lineage>
</organism>
<evidence type="ECO:0000256" key="2">
    <source>
        <dbReference type="SAM" id="Phobius"/>
    </source>
</evidence>
<keyword evidence="2" id="KW-0472">Membrane</keyword>
<feature type="transmembrane region" description="Helical" evidence="2">
    <location>
        <begin position="97"/>
        <end position="116"/>
    </location>
</feature>
<evidence type="ECO:0000313" key="3">
    <source>
        <dbReference type="EMBL" id="MFC3762477.1"/>
    </source>
</evidence>
<accession>A0ABV7YCX2</accession>
<feature type="region of interest" description="Disordered" evidence="1">
    <location>
        <begin position="365"/>
        <end position="386"/>
    </location>
</feature>
<dbReference type="RefSeq" id="WP_205118771.1">
    <property type="nucleotide sequence ID" value="NZ_JAFBCM010000001.1"/>
</dbReference>
<keyword evidence="2" id="KW-1133">Transmembrane helix</keyword>
<sequence>MPPATERGPASPQGRTASIVASLLVLAYAALLVGAAIPSAWTFLAAAVCCAALEIAWRRFAPSASSYFASLGAGGAWRALVRGVALLVFLVRTDQTRWILLAAAALLAIQLLRLAGSATADLMKRRRTMPIVSRGFDLAPVRVPKALPAVFTRHTEDLLALPDVLLLAGATAAVLTGSIRELAIGAAAAVSLALVGVCVLGVGALAMGRVPAERFTAAIQRALGKVAPNVALYFGGSPETLYQLEMWVETFEHLDVPTVILVRDRDTLRRLGPTRVPVLCVESSQELRELDLPALKLVGYVAHDASNVDLLLRRGTRHVYLGHGDSDDPAHCTPFLKAYDEVWTSGPAAAERFRAEALELTAITEIGHPRHPDADRPRPDEADEGDGLTVLYAPTWEGAGGEPSPSSVAVCGPDLVRALLDQEGVRVLYRPHPLLGTRDEATANADREIVALLDDAAVPQPAEVPDGLEAARDDLDVARAAAVTTRSERVAALEVWARKQLRPNDERTHRVVPGPPFSLTACFEAADVLLCDVSSVVSDFVASGKPYGVTNPAGLDPAAFAVRYPSSRGGYLVDADGYGLSGLLSAGRGLGDPAAEVRVAVRLELLGPEQPPAMDRLRAQVARTVEGVTLASS</sequence>
<keyword evidence="4" id="KW-1185">Reference proteome</keyword>
<proteinExistence type="predicted"/>
<dbReference type="InterPro" id="IPR043148">
    <property type="entry name" value="TagF_C"/>
</dbReference>
<dbReference type="EMBL" id="JBHRZH010000015">
    <property type="protein sequence ID" value="MFC3762477.1"/>
    <property type="molecule type" value="Genomic_DNA"/>
</dbReference>
<evidence type="ECO:0000256" key="1">
    <source>
        <dbReference type="SAM" id="MobiDB-lite"/>
    </source>
</evidence>
<evidence type="ECO:0000313" key="4">
    <source>
        <dbReference type="Proteomes" id="UP001595699"/>
    </source>
</evidence>
<feature type="transmembrane region" description="Helical" evidence="2">
    <location>
        <begin position="17"/>
        <end position="37"/>
    </location>
</feature>
<protein>
    <submittedName>
        <fullName evidence="3">Uncharacterized protein</fullName>
    </submittedName>
</protein>
<reference evidence="4" key="1">
    <citation type="journal article" date="2019" name="Int. J. Syst. Evol. Microbiol.">
        <title>The Global Catalogue of Microorganisms (GCM) 10K type strain sequencing project: providing services to taxonomists for standard genome sequencing and annotation.</title>
        <authorList>
            <consortium name="The Broad Institute Genomics Platform"/>
            <consortium name="The Broad Institute Genome Sequencing Center for Infectious Disease"/>
            <person name="Wu L."/>
            <person name="Ma J."/>
        </authorList>
    </citation>
    <scope>NUCLEOTIDE SEQUENCE [LARGE SCALE GENOMIC DNA]</scope>
    <source>
        <strain evidence="4">CGMCC 4.7241</strain>
    </source>
</reference>
<feature type="transmembrane region" description="Helical" evidence="2">
    <location>
        <begin position="182"/>
        <end position="206"/>
    </location>
</feature>
<feature type="compositionally biased region" description="Basic and acidic residues" evidence="1">
    <location>
        <begin position="367"/>
        <end position="380"/>
    </location>
</feature>